<dbReference type="Proteomes" id="UP000240708">
    <property type="component" value="Unassembled WGS sequence"/>
</dbReference>
<dbReference type="RefSeq" id="WP_106568615.1">
    <property type="nucleotide sequence ID" value="NZ_JAUVYL010000002.1"/>
</dbReference>
<organism evidence="1 2">
    <name type="scientific">Cecembia rubra</name>
    <dbReference type="NCBI Taxonomy" id="1485585"/>
    <lineage>
        <taxon>Bacteria</taxon>
        <taxon>Pseudomonadati</taxon>
        <taxon>Bacteroidota</taxon>
        <taxon>Cytophagia</taxon>
        <taxon>Cytophagales</taxon>
        <taxon>Cyclobacteriaceae</taxon>
        <taxon>Cecembia</taxon>
    </lineage>
</organism>
<dbReference type="EMBL" id="PYGF01000013">
    <property type="protein sequence ID" value="PSL01432.1"/>
    <property type="molecule type" value="Genomic_DNA"/>
</dbReference>
<name>A0A2P8DW27_9BACT</name>
<reference evidence="1 2" key="1">
    <citation type="submission" date="2018-03" db="EMBL/GenBank/DDBJ databases">
        <title>Genomic Encyclopedia of Archaeal and Bacterial Type Strains, Phase II (KMG-II): from individual species to whole genera.</title>
        <authorList>
            <person name="Goeker M."/>
        </authorList>
    </citation>
    <scope>NUCLEOTIDE SEQUENCE [LARGE SCALE GENOMIC DNA]</scope>
    <source>
        <strain evidence="1 2">DSM 28057</strain>
    </source>
</reference>
<sequence>MHRLKRHCLYCNSAIYGRADKRFCGDNCRSGYNNGRRKDVEDEVNLIRNILMRNRRILSKVLKDGEESVKFQKDRLSLMGYNFKYHTHHFLLGKDKLIWFNFEYGYLDLSNGWILVLRDIGENYLRKFG</sequence>
<evidence type="ECO:0000313" key="1">
    <source>
        <dbReference type="EMBL" id="PSL01432.1"/>
    </source>
</evidence>
<dbReference type="AlphaFoldDB" id="A0A2P8DW27"/>
<protein>
    <submittedName>
        <fullName evidence="1">Uncharacterized protein with Zn-ribbon domain DUF2116</fullName>
    </submittedName>
</protein>
<comment type="caution">
    <text evidence="1">The sequence shown here is derived from an EMBL/GenBank/DDBJ whole genome shotgun (WGS) entry which is preliminary data.</text>
</comment>
<evidence type="ECO:0000313" key="2">
    <source>
        <dbReference type="Proteomes" id="UP000240708"/>
    </source>
</evidence>
<dbReference type="OrthoDB" id="5187906at2"/>
<accession>A0A2P8DW27</accession>
<keyword evidence="2" id="KW-1185">Reference proteome</keyword>
<proteinExistence type="predicted"/>
<gene>
    <name evidence="1" type="ORF">CLV48_11326</name>
</gene>